<dbReference type="EMBL" id="JAHZIJ010000007">
    <property type="protein sequence ID" value="MBW7475501.1"/>
    <property type="molecule type" value="Genomic_DNA"/>
</dbReference>
<sequence length="157" mass="18197">MTNVQGKVVAYIERTYSNPLMRLLDIMTDGAMFADYRITDANHKLVVEANQVRTFIKRRQYYITYHSSEGTSKIHLVDKKIMDLGEKTDFEYQGKTYLLNKPLMDWGKIIMDGKPLAEWKETLSIPAKANFKLLDPAFTEHELLLLGIFHAYLHAPK</sequence>
<name>A0ABS7D6L1_9BACL</name>
<keyword evidence="3" id="KW-1185">Reference proteome</keyword>
<evidence type="ECO:0000259" key="1">
    <source>
        <dbReference type="Pfam" id="PF23728"/>
    </source>
</evidence>
<comment type="caution">
    <text evidence="2">The sequence shown here is derived from an EMBL/GenBank/DDBJ whole genome shotgun (WGS) entry which is preliminary data.</text>
</comment>
<reference evidence="2 3" key="1">
    <citation type="submission" date="2021-07" db="EMBL/GenBank/DDBJ databases">
        <title>Paenibacillus radiodurans sp. nov., isolated from the southeastern edge of Tengger Desert.</title>
        <authorList>
            <person name="Zhang G."/>
        </authorList>
    </citation>
    <scope>NUCLEOTIDE SEQUENCE [LARGE SCALE GENOMIC DNA]</scope>
    <source>
        <strain evidence="2 3">DT7-4</strain>
    </source>
</reference>
<organism evidence="2 3">
    <name type="scientific">Paenibacillus oenotherae</name>
    <dbReference type="NCBI Taxonomy" id="1435645"/>
    <lineage>
        <taxon>Bacteria</taxon>
        <taxon>Bacillati</taxon>
        <taxon>Bacillota</taxon>
        <taxon>Bacilli</taxon>
        <taxon>Bacillales</taxon>
        <taxon>Paenibacillaceae</taxon>
        <taxon>Paenibacillus</taxon>
    </lineage>
</organism>
<dbReference type="Pfam" id="PF23728">
    <property type="entry name" value="Tubby_C_like"/>
    <property type="match status" value="1"/>
</dbReference>
<dbReference type="Proteomes" id="UP000812277">
    <property type="component" value="Unassembled WGS sequence"/>
</dbReference>
<proteinExistence type="predicted"/>
<dbReference type="InterPro" id="IPR056944">
    <property type="entry name" value="Tubby_C-like"/>
</dbReference>
<gene>
    <name evidence="2" type="ORF">K0T92_12140</name>
</gene>
<evidence type="ECO:0000313" key="2">
    <source>
        <dbReference type="EMBL" id="MBW7475501.1"/>
    </source>
</evidence>
<feature type="domain" description="Tubby C-terminal" evidence="1">
    <location>
        <begin position="3"/>
        <end position="154"/>
    </location>
</feature>
<evidence type="ECO:0000313" key="3">
    <source>
        <dbReference type="Proteomes" id="UP000812277"/>
    </source>
</evidence>
<accession>A0ABS7D6L1</accession>
<protein>
    <recommendedName>
        <fullName evidence="1">Tubby C-terminal domain-containing protein</fullName>
    </recommendedName>
</protein>